<evidence type="ECO:0000256" key="1">
    <source>
        <dbReference type="SAM" id="Coils"/>
    </source>
</evidence>
<evidence type="ECO:0008006" key="5">
    <source>
        <dbReference type="Google" id="ProtNLM"/>
    </source>
</evidence>
<keyword evidence="1" id="KW-0175">Coiled coil</keyword>
<dbReference type="Proteomes" id="UP001597342">
    <property type="component" value="Unassembled WGS sequence"/>
</dbReference>
<keyword evidence="2" id="KW-0472">Membrane</keyword>
<proteinExistence type="predicted"/>
<keyword evidence="4" id="KW-1185">Reference proteome</keyword>
<feature type="coiled-coil region" evidence="1">
    <location>
        <begin position="246"/>
        <end position="273"/>
    </location>
</feature>
<comment type="caution">
    <text evidence="3">The sequence shown here is derived from an EMBL/GenBank/DDBJ whole genome shotgun (WGS) entry which is preliminary data.</text>
</comment>
<accession>A0ABW4XY19</accession>
<evidence type="ECO:0000313" key="4">
    <source>
        <dbReference type="Proteomes" id="UP001597342"/>
    </source>
</evidence>
<dbReference type="EMBL" id="JBHUHU010000003">
    <property type="protein sequence ID" value="MFD2100431.1"/>
    <property type="molecule type" value="Genomic_DNA"/>
</dbReference>
<evidence type="ECO:0000313" key="3">
    <source>
        <dbReference type="EMBL" id="MFD2100431.1"/>
    </source>
</evidence>
<feature type="transmembrane region" description="Helical" evidence="2">
    <location>
        <begin position="287"/>
        <end position="308"/>
    </location>
</feature>
<gene>
    <name evidence="3" type="ORF">ACFSJE_11635</name>
</gene>
<feature type="coiled-coil region" evidence="1">
    <location>
        <begin position="190"/>
        <end position="217"/>
    </location>
</feature>
<keyword evidence="2" id="KW-0812">Transmembrane</keyword>
<organism evidence="3 4">
    <name type="scientific">Flagellimonas iocasae</name>
    <dbReference type="NCBI Taxonomy" id="2055905"/>
    <lineage>
        <taxon>Bacteria</taxon>
        <taxon>Pseudomonadati</taxon>
        <taxon>Bacteroidota</taxon>
        <taxon>Flavobacteriia</taxon>
        <taxon>Flavobacteriales</taxon>
        <taxon>Flavobacteriaceae</taxon>
        <taxon>Flagellimonas</taxon>
    </lineage>
</organism>
<evidence type="ECO:0000256" key="2">
    <source>
        <dbReference type="SAM" id="Phobius"/>
    </source>
</evidence>
<sequence length="325" mass="37575">MEENKLAELFYTFLEEEKGFPKTSLLKQTPTYSVSGRRAQIDLLLLDVRIGNYIGLVEFKNQINPQIKNNVKAQTEIYAKAIKSEGIPTYLVYPIDGENFQILVYGEEDWISISKSEFPEFETLSAKKKIEEKIDEKEFEELNLENIKRKQDYKKRTSLWTLTSLILGISTAIITFYVSINEKNKKPDYILELNNKIRQLELEILKQEKNLNKVSVIDTLFVIDSTKTFVGINKRLENLENGIMNNSEKTLALKNTNQQIELLRQEIKSQEKLIELRNESLINRIEWLNAIVIGMVIALFGSAIGFVISNYNDKKNTTANKDGYK</sequence>
<protein>
    <recommendedName>
        <fullName evidence="5">Type I restriction enzyme R protein N-terminal domain-containing protein</fullName>
    </recommendedName>
</protein>
<keyword evidence="2" id="KW-1133">Transmembrane helix</keyword>
<feature type="transmembrane region" description="Helical" evidence="2">
    <location>
        <begin position="159"/>
        <end position="180"/>
    </location>
</feature>
<dbReference type="RefSeq" id="WP_379831144.1">
    <property type="nucleotide sequence ID" value="NZ_JBHUHU010000003.1"/>
</dbReference>
<name>A0ABW4XY19_9FLAO</name>
<reference evidence="4" key="1">
    <citation type="journal article" date="2019" name="Int. J. Syst. Evol. Microbiol.">
        <title>The Global Catalogue of Microorganisms (GCM) 10K type strain sequencing project: providing services to taxonomists for standard genome sequencing and annotation.</title>
        <authorList>
            <consortium name="The Broad Institute Genomics Platform"/>
            <consortium name="The Broad Institute Genome Sequencing Center for Infectious Disease"/>
            <person name="Wu L."/>
            <person name="Ma J."/>
        </authorList>
    </citation>
    <scope>NUCLEOTIDE SEQUENCE [LARGE SCALE GENOMIC DNA]</scope>
    <source>
        <strain evidence="4">JCM 3389</strain>
    </source>
</reference>